<dbReference type="eggNOG" id="COG0584">
    <property type="taxonomic scope" value="Bacteria"/>
</dbReference>
<reference evidence="2" key="1">
    <citation type="submission" date="2006-10" db="EMBL/GenBank/DDBJ databases">
        <title>Complete sequence of Solibacter usitatus Ellin6076.</title>
        <authorList>
            <consortium name="US DOE Joint Genome Institute"/>
            <person name="Copeland A."/>
            <person name="Lucas S."/>
            <person name="Lapidus A."/>
            <person name="Barry K."/>
            <person name="Detter J.C."/>
            <person name="Glavina del Rio T."/>
            <person name="Hammon N."/>
            <person name="Israni S."/>
            <person name="Dalin E."/>
            <person name="Tice H."/>
            <person name="Pitluck S."/>
            <person name="Thompson L.S."/>
            <person name="Brettin T."/>
            <person name="Bruce D."/>
            <person name="Han C."/>
            <person name="Tapia R."/>
            <person name="Gilna P."/>
            <person name="Schmutz J."/>
            <person name="Larimer F."/>
            <person name="Land M."/>
            <person name="Hauser L."/>
            <person name="Kyrpides N."/>
            <person name="Mikhailova N."/>
            <person name="Janssen P.H."/>
            <person name="Kuske C.R."/>
            <person name="Richardson P."/>
        </authorList>
    </citation>
    <scope>NUCLEOTIDE SEQUENCE</scope>
    <source>
        <strain evidence="2">Ellin6076</strain>
    </source>
</reference>
<dbReference type="PANTHER" id="PTHR46211:SF14">
    <property type="entry name" value="GLYCEROPHOSPHODIESTER PHOSPHODIESTERASE"/>
    <property type="match status" value="1"/>
</dbReference>
<dbReference type="CDD" id="cd08566">
    <property type="entry name" value="GDPD_AtGDE_like"/>
    <property type="match status" value="1"/>
</dbReference>
<dbReference type="KEGG" id="sus:Acid_6993"/>
<dbReference type="EMBL" id="CP000473">
    <property type="protein sequence ID" value="ABJ87906.1"/>
    <property type="molecule type" value="Genomic_DNA"/>
</dbReference>
<proteinExistence type="predicted"/>
<name>Q01R14_SOLUE</name>
<evidence type="ECO:0000313" key="2">
    <source>
        <dbReference type="EMBL" id="ABJ87906.1"/>
    </source>
</evidence>
<evidence type="ECO:0000259" key="1">
    <source>
        <dbReference type="PROSITE" id="PS51704"/>
    </source>
</evidence>
<protein>
    <submittedName>
        <fullName evidence="2">Glycerophosphoryl diester phosphodiesterase</fullName>
    </submittedName>
</protein>
<dbReference type="Pfam" id="PF03009">
    <property type="entry name" value="GDPD"/>
    <property type="match status" value="1"/>
</dbReference>
<dbReference type="GO" id="GO:0008081">
    <property type="term" value="F:phosphoric diester hydrolase activity"/>
    <property type="evidence" value="ECO:0007669"/>
    <property type="project" value="InterPro"/>
</dbReference>
<dbReference type="SUPFAM" id="SSF51695">
    <property type="entry name" value="PLC-like phosphodiesterases"/>
    <property type="match status" value="1"/>
</dbReference>
<dbReference type="PROSITE" id="PS51704">
    <property type="entry name" value="GP_PDE"/>
    <property type="match status" value="1"/>
</dbReference>
<dbReference type="Gene3D" id="3.20.20.190">
    <property type="entry name" value="Phosphatidylinositol (PI) phosphodiesterase"/>
    <property type="match status" value="1"/>
</dbReference>
<dbReference type="OrthoDB" id="384721at2"/>
<dbReference type="InterPro" id="IPR030395">
    <property type="entry name" value="GP_PDE_dom"/>
</dbReference>
<sequence length="265" mass="29218">MIRFLILTILIFDAAQAQTRRVVAIAHRGEHLHHPENTMPAFEEAVHLGADFIEVDVRTTADGKLVLSHDANVDRCTNGNGEVAKMTFEEIRALDAGGKMGPEFKGTKVPTFDEVLNYARGKINIYVDVKQVAAKELVAHIVDHGMADHVVIYSGRLSKDIQQINPKLKIMPESVNIDLVQRIVSELHPKVIAFGASDWKPEIIKLAKDSGAELYVDRQGSDHGVPTDNPAGWQAAIDAGADGIQTDRPGELVSFLREKGYKEKR</sequence>
<dbReference type="InterPro" id="IPR017946">
    <property type="entry name" value="PLC-like_Pdiesterase_TIM-brl"/>
</dbReference>
<dbReference type="PANTHER" id="PTHR46211">
    <property type="entry name" value="GLYCEROPHOSPHORYL DIESTER PHOSPHODIESTERASE"/>
    <property type="match status" value="1"/>
</dbReference>
<dbReference type="AlphaFoldDB" id="Q01R14"/>
<gene>
    <name evidence="2" type="ordered locus">Acid_6993</name>
</gene>
<accession>Q01R14</accession>
<dbReference type="FunCoup" id="Q01R14">
    <property type="interactions" value="53"/>
</dbReference>
<dbReference type="HOGENOM" id="CLU_030006_9_1_0"/>
<dbReference type="InParanoid" id="Q01R14"/>
<dbReference type="GO" id="GO:0006629">
    <property type="term" value="P:lipid metabolic process"/>
    <property type="evidence" value="ECO:0007669"/>
    <property type="project" value="InterPro"/>
</dbReference>
<dbReference type="STRING" id="234267.Acid_6993"/>
<organism evidence="2">
    <name type="scientific">Solibacter usitatus (strain Ellin6076)</name>
    <dbReference type="NCBI Taxonomy" id="234267"/>
    <lineage>
        <taxon>Bacteria</taxon>
        <taxon>Pseudomonadati</taxon>
        <taxon>Acidobacteriota</taxon>
        <taxon>Terriglobia</taxon>
        <taxon>Bryobacterales</taxon>
        <taxon>Solibacteraceae</taxon>
        <taxon>Candidatus Solibacter</taxon>
    </lineage>
</organism>
<feature type="domain" description="GP-PDE" evidence="1">
    <location>
        <begin position="22"/>
        <end position="256"/>
    </location>
</feature>